<gene>
    <name evidence="3" type="ORF">SAMN05421881_104615</name>
</gene>
<feature type="chain" id="PRO_5011679206" evidence="1">
    <location>
        <begin position="20"/>
        <end position="228"/>
    </location>
</feature>
<dbReference type="Proteomes" id="UP000198640">
    <property type="component" value="Unassembled WGS sequence"/>
</dbReference>
<sequence>MLKKTIISTLMSSTLIAGAMFTVNANASFASCTGTGYDISDNVTPNIGCTILEPLNANQNDSVSPPQSSFTVNEEAFFGFTNWSFDGKYDDIGNVSGTDGSSLFDFLGNNQSGTFTWIGGNITDFSDIMLVFKDGGDTNLVGYLINMPLLLTSLDDGGFGGTGTYTSPFEEPPFAFPGQGPRDISHISVYYRQNGGPGPGNGDVPEPGILLLLGAGLIGLSLSRRGRV</sequence>
<protein>
    <submittedName>
        <fullName evidence="3">PEP-CTERM protein-sorting domain-containing protein</fullName>
    </submittedName>
</protein>
<dbReference type="NCBIfam" id="TIGR02595">
    <property type="entry name" value="PEP_CTERM"/>
    <property type="match status" value="1"/>
</dbReference>
<dbReference type="AlphaFoldDB" id="A0A1H3L876"/>
<keyword evidence="1" id="KW-0732">Signal</keyword>
<accession>A0A1H3L876</accession>
<evidence type="ECO:0000256" key="1">
    <source>
        <dbReference type="SAM" id="SignalP"/>
    </source>
</evidence>
<dbReference type="EMBL" id="FNOY01000046">
    <property type="protein sequence ID" value="SDY60486.1"/>
    <property type="molecule type" value="Genomic_DNA"/>
</dbReference>
<evidence type="ECO:0000313" key="4">
    <source>
        <dbReference type="Proteomes" id="UP000198640"/>
    </source>
</evidence>
<feature type="domain" description="Ice-binding protein C-terminal" evidence="2">
    <location>
        <begin position="203"/>
        <end position="225"/>
    </location>
</feature>
<proteinExistence type="predicted"/>
<name>A0A1H3L876_9PROT</name>
<dbReference type="PROSITE" id="PS51257">
    <property type="entry name" value="PROKAR_LIPOPROTEIN"/>
    <property type="match status" value="1"/>
</dbReference>
<dbReference type="RefSeq" id="WP_090414903.1">
    <property type="nucleotide sequence ID" value="NZ_FNOY01000046.1"/>
</dbReference>
<keyword evidence="4" id="KW-1185">Reference proteome</keyword>
<dbReference type="OrthoDB" id="5785247at2"/>
<evidence type="ECO:0000259" key="2">
    <source>
        <dbReference type="Pfam" id="PF07589"/>
    </source>
</evidence>
<dbReference type="InterPro" id="IPR013424">
    <property type="entry name" value="Ice-binding_C"/>
</dbReference>
<evidence type="ECO:0000313" key="3">
    <source>
        <dbReference type="EMBL" id="SDY60486.1"/>
    </source>
</evidence>
<feature type="signal peptide" evidence="1">
    <location>
        <begin position="1"/>
        <end position="19"/>
    </location>
</feature>
<dbReference type="STRING" id="44576.SAMN05421881_104615"/>
<dbReference type="Pfam" id="PF07589">
    <property type="entry name" value="PEP-CTERM"/>
    <property type="match status" value="1"/>
</dbReference>
<organism evidence="3 4">
    <name type="scientific">Nitrosomonas halophila</name>
    <dbReference type="NCBI Taxonomy" id="44576"/>
    <lineage>
        <taxon>Bacteria</taxon>
        <taxon>Pseudomonadati</taxon>
        <taxon>Pseudomonadota</taxon>
        <taxon>Betaproteobacteria</taxon>
        <taxon>Nitrosomonadales</taxon>
        <taxon>Nitrosomonadaceae</taxon>
        <taxon>Nitrosomonas</taxon>
    </lineage>
</organism>
<reference evidence="3 4" key="1">
    <citation type="submission" date="2016-10" db="EMBL/GenBank/DDBJ databases">
        <authorList>
            <person name="de Groot N.N."/>
        </authorList>
    </citation>
    <scope>NUCLEOTIDE SEQUENCE [LARGE SCALE GENOMIC DNA]</scope>
    <source>
        <strain evidence="3 4">Nm1</strain>
    </source>
</reference>